<evidence type="ECO:0000256" key="5">
    <source>
        <dbReference type="SAM" id="SignalP"/>
    </source>
</evidence>
<dbReference type="SUPFAM" id="SSF48726">
    <property type="entry name" value="Immunoglobulin"/>
    <property type="match status" value="1"/>
</dbReference>
<name>A0AAJ6ZQK4_PAPXU</name>
<accession>A0AAJ6ZQK4</accession>
<feature type="chain" id="PRO_5042474888" evidence="5">
    <location>
        <begin position="25"/>
        <end position="637"/>
    </location>
</feature>
<feature type="domain" description="Ig-like" evidence="6">
    <location>
        <begin position="31"/>
        <end position="115"/>
    </location>
</feature>
<dbReference type="InterPro" id="IPR036179">
    <property type="entry name" value="Ig-like_dom_sf"/>
</dbReference>
<evidence type="ECO:0000256" key="2">
    <source>
        <dbReference type="PROSITE-ProRule" id="PRU00124"/>
    </source>
</evidence>
<keyword evidence="4" id="KW-1133">Transmembrane helix</keyword>
<dbReference type="Proteomes" id="UP000694872">
    <property type="component" value="Unplaced"/>
</dbReference>
<dbReference type="AlphaFoldDB" id="A0AAJ6ZQK4"/>
<feature type="compositionally biased region" description="Basic and acidic residues" evidence="3">
    <location>
        <begin position="542"/>
        <end position="554"/>
    </location>
</feature>
<dbReference type="InterPro" id="IPR002172">
    <property type="entry name" value="LDrepeatLR_classA_rpt"/>
</dbReference>
<dbReference type="InterPro" id="IPR007110">
    <property type="entry name" value="Ig-like_dom"/>
</dbReference>
<keyword evidence="4" id="KW-0812">Transmembrane</keyword>
<protein>
    <submittedName>
        <fullName evidence="7">Uncharacterized protein LOC106124905</fullName>
    </submittedName>
</protein>
<organism evidence="7">
    <name type="scientific">Papilio xuthus</name>
    <name type="common">Asian swallowtail butterfly</name>
    <dbReference type="NCBI Taxonomy" id="66420"/>
    <lineage>
        <taxon>Eukaryota</taxon>
        <taxon>Metazoa</taxon>
        <taxon>Ecdysozoa</taxon>
        <taxon>Arthropoda</taxon>
        <taxon>Hexapoda</taxon>
        <taxon>Insecta</taxon>
        <taxon>Pterygota</taxon>
        <taxon>Neoptera</taxon>
        <taxon>Endopterygota</taxon>
        <taxon>Lepidoptera</taxon>
        <taxon>Glossata</taxon>
        <taxon>Ditrysia</taxon>
        <taxon>Papilionoidea</taxon>
        <taxon>Papilionidae</taxon>
        <taxon>Papilioninae</taxon>
        <taxon>Papilio</taxon>
    </lineage>
</organism>
<sequence>MFGIVNNVFLSFTVVLINSQTCITEPLSPPPALMLYSPGDLEYTDILVKRVLDNLTLICELRGDTTPRVYVWNYVGNGTVNERPFTIEPSGASNSSQLQRLGLQISDSGHYMCSAPPFSVTKYVLVQPRGPNKCARGAFACESRCVLANYVCDGWRDCLHAEDEAPALCSARPCSRSDKLNCSSGRCISEAACCRGGDPLCRQPDCCSEHPRYSRLESYVEMEYPPLFEDHHAPDENSFIQSTIYTVTACALIFMIAVVLLVSAICKMHMKRAALRSYAHAERATAHHYNVQYAQAARFPPCYEASRLLEQSREAAASPARDAQNSGAASPCEDCPETGTSQPDSAGFGLARLSAIFSSRYRQVPTQCCEVEMTDVRSSSLNSSPSRARPALPDYRSPTYCDLAHMSLDDATDLNYMATPVEFFRRRNLRRNTLERVIHHINQAQRPLTLQLGRFQLSIPRFGRRSSNEPRPDTPNVAEINIEDLDFVRVNSNETYTLNGRTIRLLGANFENYPVLADDSVRPPPYTEAMRYKVYGPPPEYLSRERLNNDRDSSNVDEEATNNVEMPPCYEDLASGVDANANVSSDVPTHNVTNNSDANITVNDNGNTVETLSSVIDNLPAIDSDVNANETLVEVND</sequence>
<keyword evidence="5" id="KW-0732">Signal</keyword>
<dbReference type="CDD" id="cd00096">
    <property type="entry name" value="Ig"/>
    <property type="match status" value="1"/>
</dbReference>
<keyword evidence="1" id="KW-1015">Disulfide bond</keyword>
<proteinExistence type="predicted"/>
<dbReference type="Pfam" id="PF00057">
    <property type="entry name" value="Ldl_recept_a"/>
    <property type="match status" value="1"/>
</dbReference>
<dbReference type="RefSeq" id="XP_013177376.1">
    <property type="nucleotide sequence ID" value="XM_013321922.1"/>
</dbReference>
<feature type="signal peptide" evidence="5">
    <location>
        <begin position="1"/>
        <end position="24"/>
    </location>
</feature>
<dbReference type="CDD" id="cd00112">
    <property type="entry name" value="LDLa"/>
    <property type="match status" value="1"/>
</dbReference>
<reference evidence="7" key="1">
    <citation type="submission" date="2025-08" db="UniProtKB">
        <authorList>
            <consortium name="RefSeq"/>
        </authorList>
    </citation>
    <scope>IDENTIFICATION</scope>
</reference>
<feature type="region of interest" description="Disordered" evidence="3">
    <location>
        <begin position="540"/>
        <end position="560"/>
    </location>
</feature>
<evidence type="ECO:0000256" key="4">
    <source>
        <dbReference type="SAM" id="Phobius"/>
    </source>
</evidence>
<evidence type="ECO:0000256" key="3">
    <source>
        <dbReference type="SAM" id="MobiDB-lite"/>
    </source>
</evidence>
<evidence type="ECO:0000259" key="6">
    <source>
        <dbReference type="PROSITE" id="PS50835"/>
    </source>
</evidence>
<dbReference type="InterPro" id="IPR036055">
    <property type="entry name" value="LDL_receptor-like_sf"/>
</dbReference>
<gene>
    <name evidence="7" type="primary">LOC106124905</name>
</gene>
<dbReference type="PROSITE" id="PS50835">
    <property type="entry name" value="IG_LIKE"/>
    <property type="match status" value="1"/>
</dbReference>
<dbReference type="SUPFAM" id="SSF57424">
    <property type="entry name" value="LDL receptor-like module"/>
    <property type="match status" value="1"/>
</dbReference>
<comment type="caution">
    <text evidence="2">Lacks conserved residue(s) required for the propagation of feature annotation.</text>
</comment>
<dbReference type="GeneID" id="106124905"/>
<dbReference type="SMART" id="SM00192">
    <property type="entry name" value="LDLa"/>
    <property type="match status" value="1"/>
</dbReference>
<feature type="transmembrane region" description="Helical" evidence="4">
    <location>
        <begin position="244"/>
        <end position="266"/>
    </location>
</feature>
<feature type="region of interest" description="Disordered" evidence="3">
    <location>
        <begin position="313"/>
        <end position="344"/>
    </location>
</feature>
<evidence type="ECO:0000256" key="1">
    <source>
        <dbReference type="ARBA" id="ARBA00023157"/>
    </source>
</evidence>
<dbReference type="KEGG" id="pxu:106124905"/>
<dbReference type="PROSITE" id="PS50068">
    <property type="entry name" value="LDLRA_2"/>
    <property type="match status" value="1"/>
</dbReference>
<dbReference type="Gene3D" id="4.10.400.10">
    <property type="entry name" value="Low-density Lipoprotein Receptor"/>
    <property type="match status" value="1"/>
</dbReference>
<evidence type="ECO:0000313" key="7">
    <source>
        <dbReference type="RefSeq" id="XP_013177376.1"/>
    </source>
</evidence>
<keyword evidence="4" id="KW-0472">Membrane</keyword>